<dbReference type="PANTHER" id="PTHR30213">
    <property type="entry name" value="INNER MEMBRANE PROTEIN YHJD"/>
    <property type="match status" value="1"/>
</dbReference>
<evidence type="ECO:0000256" key="1">
    <source>
        <dbReference type="ARBA" id="ARBA00004651"/>
    </source>
</evidence>
<proteinExistence type="predicted"/>
<evidence type="ECO:0000256" key="2">
    <source>
        <dbReference type="ARBA" id="ARBA00022475"/>
    </source>
</evidence>
<organism evidence="7 8">
    <name type="scientific">Jatrophihabitans cynanchi</name>
    <dbReference type="NCBI Taxonomy" id="2944128"/>
    <lineage>
        <taxon>Bacteria</taxon>
        <taxon>Bacillati</taxon>
        <taxon>Actinomycetota</taxon>
        <taxon>Actinomycetes</taxon>
        <taxon>Jatrophihabitantales</taxon>
        <taxon>Jatrophihabitantaceae</taxon>
        <taxon>Jatrophihabitans</taxon>
    </lineage>
</organism>
<evidence type="ECO:0000313" key="8">
    <source>
        <dbReference type="Proteomes" id="UP001164693"/>
    </source>
</evidence>
<keyword evidence="5 6" id="KW-0472">Membrane</keyword>
<dbReference type="RefSeq" id="WP_269445289.1">
    <property type="nucleotide sequence ID" value="NZ_CP097463.1"/>
</dbReference>
<evidence type="ECO:0000256" key="6">
    <source>
        <dbReference type="SAM" id="Phobius"/>
    </source>
</evidence>
<dbReference type="Pfam" id="PF03631">
    <property type="entry name" value="Virul_fac_BrkB"/>
    <property type="match status" value="1"/>
</dbReference>
<dbReference type="EMBL" id="CP097463">
    <property type="protein sequence ID" value="WAX58745.1"/>
    <property type="molecule type" value="Genomic_DNA"/>
</dbReference>
<dbReference type="PANTHER" id="PTHR30213:SF1">
    <property type="entry name" value="INNER MEMBRANE PROTEIN YHJD"/>
    <property type="match status" value="1"/>
</dbReference>
<feature type="transmembrane region" description="Helical" evidence="6">
    <location>
        <begin position="112"/>
        <end position="133"/>
    </location>
</feature>
<accession>A0ABY7K3G4</accession>
<keyword evidence="8" id="KW-1185">Reference proteome</keyword>
<dbReference type="Proteomes" id="UP001164693">
    <property type="component" value="Chromosome"/>
</dbReference>
<dbReference type="NCBIfam" id="TIGR00765">
    <property type="entry name" value="yihY_not_rbn"/>
    <property type="match status" value="1"/>
</dbReference>
<evidence type="ECO:0000256" key="5">
    <source>
        <dbReference type="ARBA" id="ARBA00023136"/>
    </source>
</evidence>
<comment type="subcellular location">
    <subcellularLocation>
        <location evidence="1">Cell membrane</location>
        <topology evidence="1">Multi-pass membrane protein</topology>
    </subcellularLocation>
</comment>
<feature type="transmembrane region" description="Helical" evidence="6">
    <location>
        <begin position="229"/>
        <end position="252"/>
    </location>
</feature>
<feature type="transmembrane region" description="Helical" evidence="6">
    <location>
        <begin position="154"/>
        <end position="175"/>
    </location>
</feature>
<keyword evidence="3 6" id="KW-0812">Transmembrane</keyword>
<protein>
    <submittedName>
        <fullName evidence="7">YihY family inner membrane protein</fullName>
    </submittedName>
</protein>
<feature type="transmembrane region" description="Helical" evidence="6">
    <location>
        <begin position="325"/>
        <end position="348"/>
    </location>
</feature>
<gene>
    <name evidence="7" type="ORF">M6B22_08270</name>
</gene>
<feature type="transmembrane region" description="Helical" evidence="6">
    <location>
        <begin position="195"/>
        <end position="217"/>
    </location>
</feature>
<dbReference type="InterPro" id="IPR017039">
    <property type="entry name" value="Virul_fac_BrkB"/>
</dbReference>
<evidence type="ECO:0000313" key="7">
    <source>
        <dbReference type="EMBL" id="WAX58745.1"/>
    </source>
</evidence>
<sequence length="355" mass="37150">MKWFWRIKDSVAGAWARLRRRRPSVDHTARAWKRLQDSNGNQFAGAITYFSFLALFPLILLGVAIAGFVLHSHPDTLQHLFESITRNVPGAFGDTLNTSIKTAIDARTGVGIVGLIGVALTGLGWIGNLRAAVEAVWQVRPPAQNFVIAKLKNLLVLAGLGLGLILSMALTAVGTSLTDQILTALSWDELPGVHGLVKVLGVLLAICGDLIIFSWLLVRLPGVSVPTRVAVKGALLAAVGFEVLKIVGTYTIAHTASSPTAGPFAGVVAVLIWIQLVARFMLFCAAWMAVLTGERAQLVPVTSAVVAVDSDAVDSDGSPTAVSPAAVGVALVGVGAVAGAAAATWALARTHRPAE</sequence>
<name>A0ABY7K3G4_9ACTN</name>
<keyword evidence="2" id="KW-1003">Cell membrane</keyword>
<feature type="transmembrane region" description="Helical" evidence="6">
    <location>
        <begin position="43"/>
        <end position="70"/>
    </location>
</feature>
<reference evidence="7" key="1">
    <citation type="submission" date="2022-05" db="EMBL/GenBank/DDBJ databases">
        <title>Jatrophihabitans sp. SB3-54 whole genome sequence.</title>
        <authorList>
            <person name="Suh M.K."/>
            <person name="Eom M.K."/>
            <person name="Kim J.S."/>
            <person name="Kim H.S."/>
            <person name="Do H.E."/>
            <person name="Shin Y.K."/>
            <person name="Lee J.-S."/>
        </authorList>
    </citation>
    <scope>NUCLEOTIDE SEQUENCE</scope>
    <source>
        <strain evidence="7">SB3-54</strain>
    </source>
</reference>
<evidence type="ECO:0000256" key="3">
    <source>
        <dbReference type="ARBA" id="ARBA00022692"/>
    </source>
</evidence>
<evidence type="ECO:0000256" key="4">
    <source>
        <dbReference type="ARBA" id="ARBA00022989"/>
    </source>
</evidence>
<feature type="transmembrane region" description="Helical" evidence="6">
    <location>
        <begin position="264"/>
        <end position="290"/>
    </location>
</feature>
<keyword evidence="4 6" id="KW-1133">Transmembrane helix</keyword>